<dbReference type="PANTHER" id="PTHR34129">
    <property type="entry name" value="BLR1139 PROTEIN"/>
    <property type="match status" value="1"/>
</dbReference>
<dbReference type="PANTHER" id="PTHR34129:SF1">
    <property type="entry name" value="DUF952 DOMAIN-CONTAINING PROTEIN"/>
    <property type="match status" value="1"/>
</dbReference>
<dbReference type="Pfam" id="PF06108">
    <property type="entry name" value="DUF952"/>
    <property type="match status" value="1"/>
</dbReference>
<sequence length="162" mass="17890">MSAAATQHPTKVFKILGAAGWQAWQQTGTFRGASIDLTDGYIHLSTAAQSEETFEKYFAGQTGLVVAEVDLSKVTESPVRWEASREARCSPTSMAPSRRPPSCGSSRRSTGRCLTSSWRRSSLDLVVPRKQRGLLTASVHGAVHYQSQRHRILRYLSLSMYS</sequence>
<feature type="region of interest" description="Disordered" evidence="1">
    <location>
        <begin position="88"/>
        <end position="111"/>
    </location>
</feature>
<dbReference type="Gene3D" id="3.20.170.20">
    <property type="entry name" value="Protein of unknown function DUF952"/>
    <property type="match status" value="1"/>
</dbReference>
<evidence type="ECO:0000256" key="1">
    <source>
        <dbReference type="SAM" id="MobiDB-lite"/>
    </source>
</evidence>
<reference evidence="2 3" key="1">
    <citation type="submission" date="2023-01" db="EMBL/GenBank/DDBJ databases">
        <title>Analysis of 21 Apiospora genomes using comparative genomics revels a genus with tremendous synthesis potential of carbohydrate active enzymes and secondary metabolites.</title>
        <authorList>
            <person name="Sorensen T."/>
        </authorList>
    </citation>
    <scope>NUCLEOTIDE SEQUENCE [LARGE SCALE GENOMIC DNA]</scope>
    <source>
        <strain evidence="2 3">CBS 135458</strain>
    </source>
</reference>
<dbReference type="SUPFAM" id="SSF56399">
    <property type="entry name" value="ADP-ribosylation"/>
    <property type="match status" value="1"/>
</dbReference>
<dbReference type="Proteomes" id="UP001480595">
    <property type="component" value="Unassembled WGS sequence"/>
</dbReference>
<dbReference type="GeneID" id="92094067"/>
<dbReference type="EMBL" id="JAQQWL010000010">
    <property type="protein sequence ID" value="KAK8054528.1"/>
    <property type="molecule type" value="Genomic_DNA"/>
</dbReference>
<dbReference type="InterPro" id="IPR009297">
    <property type="entry name" value="DUF952"/>
</dbReference>
<organism evidence="2 3">
    <name type="scientific">Apiospora phragmitis</name>
    <dbReference type="NCBI Taxonomy" id="2905665"/>
    <lineage>
        <taxon>Eukaryota</taxon>
        <taxon>Fungi</taxon>
        <taxon>Dikarya</taxon>
        <taxon>Ascomycota</taxon>
        <taxon>Pezizomycotina</taxon>
        <taxon>Sordariomycetes</taxon>
        <taxon>Xylariomycetidae</taxon>
        <taxon>Amphisphaeriales</taxon>
        <taxon>Apiosporaceae</taxon>
        <taxon>Apiospora</taxon>
    </lineage>
</organism>
<name>A0ABR1U991_9PEZI</name>
<evidence type="ECO:0000313" key="2">
    <source>
        <dbReference type="EMBL" id="KAK8054528.1"/>
    </source>
</evidence>
<protein>
    <recommendedName>
        <fullName evidence="4">DUF952 domain-containing protein</fullName>
    </recommendedName>
</protein>
<dbReference type="RefSeq" id="XP_066713174.1">
    <property type="nucleotide sequence ID" value="XM_066861004.1"/>
</dbReference>
<feature type="compositionally biased region" description="Low complexity" evidence="1">
    <location>
        <begin position="100"/>
        <end position="111"/>
    </location>
</feature>
<keyword evidence="3" id="KW-1185">Reference proteome</keyword>
<evidence type="ECO:0000313" key="3">
    <source>
        <dbReference type="Proteomes" id="UP001480595"/>
    </source>
</evidence>
<proteinExistence type="predicted"/>
<accession>A0ABR1U991</accession>
<comment type="caution">
    <text evidence="2">The sequence shown here is derived from an EMBL/GenBank/DDBJ whole genome shotgun (WGS) entry which is preliminary data.</text>
</comment>
<gene>
    <name evidence="2" type="ORF">PG994_009595</name>
</gene>
<evidence type="ECO:0008006" key="4">
    <source>
        <dbReference type="Google" id="ProtNLM"/>
    </source>
</evidence>